<dbReference type="InterPro" id="IPR036170">
    <property type="entry name" value="YezG-like_sf"/>
</dbReference>
<proteinExistence type="predicted"/>
<protein>
    <recommendedName>
        <fullName evidence="3">DUF600 family protein</fullName>
    </recommendedName>
</protein>
<evidence type="ECO:0000313" key="1">
    <source>
        <dbReference type="EMBL" id="WIX81961.1"/>
    </source>
</evidence>
<evidence type="ECO:0000313" key="2">
    <source>
        <dbReference type="Proteomes" id="UP001236014"/>
    </source>
</evidence>
<dbReference type="AlphaFoldDB" id="A0A9Y2IMF4"/>
<dbReference type="SUPFAM" id="SSF160424">
    <property type="entry name" value="BH3703-like"/>
    <property type="match status" value="1"/>
</dbReference>
<dbReference type="RefSeq" id="WP_285972542.1">
    <property type="nucleotide sequence ID" value="NZ_CP127294.1"/>
</dbReference>
<sequence length="145" mass="16070">MTDPVPAEIATALGNAAPPGWAEIVLTVSATVVANDFALQVRMRDGSPGSMELPAPVKAAFRALRDEMYEPGRGTWFSAKVVLRPDSPAEFTYDLDGDPNWWPPLHPSAFTRDLEAYPRDDEHVPAWLRKLLDEGGEQERLRAQE</sequence>
<gene>
    <name evidence="1" type="ORF">QRX50_14940</name>
</gene>
<accession>A0A9Y2IMF4</accession>
<evidence type="ECO:0008006" key="3">
    <source>
        <dbReference type="Google" id="ProtNLM"/>
    </source>
</evidence>
<dbReference type="KEGG" id="acab:QRX50_14940"/>
<organism evidence="1 2">
    <name type="scientific">Amycolatopsis carbonis</name>
    <dbReference type="NCBI Taxonomy" id="715471"/>
    <lineage>
        <taxon>Bacteria</taxon>
        <taxon>Bacillati</taxon>
        <taxon>Actinomycetota</taxon>
        <taxon>Actinomycetes</taxon>
        <taxon>Pseudonocardiales</taxon>
        <taxon>Pseudonocardiaceae</taxon>
        <taxon>Amycolatopsis</taxon>
    </lineage>
</organism>
<name>A0A9Y2IMF4_9PSEU</name>
<reference evidence="1 2" key="1">
    <citation type="submission" date="2023-06" db="EMBL/GenBank/DDBJ databases">
        <authorList>
            <person name="Oyuntsetseg B."/>
            <person name="Kim S.B."/>
        </authorList>
    </citation>
    <scope>NUCLEOTIDE SEQUENCE [LARGE SCALE GENOMIC DNA]</scope>
    <source>
        <strain evidence="1 2">2-15</strain>
    </source>
</reference>
<keyword evidence="2" id="KW-1185">Reference proteome</keyword>
<dbReference type="EMBL" id="CP127294">
    <property type="protein sequence ID" value="WIX81961.1"/>
    <property type="molecule type" value="Genomic_DNA"/>
</dbReference>
<dbReference type="Proteomes" id="UP001236014">
    <property type="component" value="Chromosome"/>
</dbReference>